<dbReference type="EC" id="3.4.15.5" evidence="11"/>
<feature type="region of interest" description="Disordered" evidence="8">
    <location>
        <begin position="29"/>
        <end position="55"/>
    </location>
</feature>
<dbReference type="GO" id="GO:0046872">
    <property type="term" value="F:metal ion binding"/>
    <property type="evidence" value="ECO:0007669"/>
    <property type="project" value="UniProtKB-UniRule"/>
</dbReference>
<dbReference type="GO" id="GO:0006508">
    <property type="term" value="P:proteolysis"/>
    <property type="evidence" value="ECO:0007669"/>
    <property type="project" value="UniProtKB-KW"/>
</dbReference>
<evidence type="ECO:0000256" key="1">
    <source>
        <dbReference type="ARBA" id="ARBA00006040"/>
    </source>
</evidence>
<dbReference type="KEGG" id="fmr:Fuma_05178"/>
<keyword evidence="11" id="KW-0121">Carboxypeptidase</keyword>
<reference evidence="11 12" key="1">
    <citation type="journal article" date="2016" name="Front. Microbiol.">
        <title>Fuerstia marisgermanicae gen. nov., sp. nov., an Unusual Member of the Phylum Planctomycetes from the German Wadden Sea.</title>
        <authorList>
            <person name="Kohn T."/>
            <person name="Heuer A."/>
            <person name="Jogler M."/>
            <person name="Vollmers J."/>
            <person name="Boedeker C."/>
            <person name="Bunk B."/>
            <person name="Rast P."/>
            <person name="Borchert D."/>
            <person name="Glockner I."/>
            <person name="Freese H.M."/>
            <person name="Klenk H.P."/>
            <person name="Overmann J."/>
            <person name="Kaster A.K."/>
            <person name="Rohde M."/>
            <person name="Wiegand S."/>
            <person name="Jogler C."/>
        </authorList>
    </citation>
    <scope>NUCLEOTIDE SEQUENCE [LARGE SCALE GENOMIC DNA]</scope>
    <source>
        <strain evidence="11 12">NH11</strain>
    </source>
</reference>
<keyword evidence="5 7" id="KW-0862">Zinc</keyword>
<name>A0A1P8WN87_9PLAN</name>
<sequence length="725" mass="80522" precursor="true">MRRLFATLLSLSITLTLLTQPAAVAQLPDNKTTSVNSTPPTAGDLSPDNPFASPSKLPLQAPAFDKIKVEHFQPAFKAGMQQQLDEIEAIASQQADPKFENTIVAIEKSGTLLGRARQVFSNLTSSHTSDALQNIQTEMAPLLAAHSDNILLNQKLFKRVQSLYEDRDSLDLTGEQQEVLRQHYEDFVRAGAKLAEKDQDRIRALNEQLSTLQTKFEDNLLAETKARSILVDDVAVLDGLSESAIAAAAETAKERGHAGKYVLEITNTTRVPVLSSLNNRDLRERVWKASANRALGEDGGIDNRGLILEIAQLRAERAQLLGYDNHAAYKLADQMAKNPTAARKMLTDLVPGVVARVQEEAADLKAMMKQSGADHELAPWDWEYYAEKVRAEKFDVNDAAVKPYFELNSVLENGVFFTMNKLFGVTFKERKDLPVFHPEVRMFDVLDEDGSQVGLFYFDPFKRDSKRGGAWMSSFVDQSQLMNEKPVIVNTLNIPRPAKGEPALISFDNVTTLFHEMGHAVHGLFSDVTYPSVSGTATPRDFVEFPSTFEEDWAIQPEILANYARHYKTGEPIEKELLDKVIAASKFNQGFDTLEYLAAAILDLGWHTLSPDEIPGDVAAFEAATLKKYGVDVSVVPPRYRTAYFAHIWGGGYAASYYAYLWSEVLAADAHAHMMANGGATRDNGDTLRREVLSRGSSRDPMESYKAFRGQEPTVDALLKRRGLK</sequence>
<feature type="compositionally biased region" description="Polar residues" evidence="8">
    <location>
        <begin position="29"/>
        <end position="40"/>
    </location>
</feature>
<dbReference type="CDD" id="cd06456">
    <property type="entry name" value="M3A_DCP"/>
    <property type="match status" value="1"/>
</dbReference>
<proteinExistence type="inferred from homology"/>
<comment type="cofactor">
    <cofactor evidence="7">
        <name>Zn(2+)</name>
        <dbReference type="ChEBI" id="CHEBI:29105"/>
    </cofactor>
    <text evidence="7">Binds 1 zinc ion.</text>
</comment>
<evidence type="ECO:0000256" key="2">
    <source>
        <dbReference type="ARBA" id="ARBA00022670"/>
    </source>
</evidence>
<organism evidence="11 12">
    <name type="scientific">Fuerstiella marisgermanici</name>
    <dbReference type="NCBI Taxonomy" id="1891926"/>
    <lineage>
        <taxon>Bacteria</taxon>
        <taxon>Pseudomonadati</taxon>
        <taxon>Planctomycetota</taxon>
        <taxon>Planctomycetia</taxon>
        <taxon>Planctomycetales</taxon>
        <taxon>Planctomycetaceae</taxon>
        <taxon>Fuerstiella</taxon>
    </lineage>
</organism>
<gene>
    <name evidence="11" type="primary">dcp</name>
    <name evidence="11" type="ORF">Fuma_05178</name>
</gene>
<keyword evidence="4 7" id="KW-0378">Hydrolase</keyword>
<evidence type="ECO:0000256" key="3">
    <source>
        <dbReference type="ARBA" id="ARBA00022723"/>
    </source>
</evidence>
<dbReference type="EMBL" id="CP017641">
    <property type="protein sequence ID" value="APZ95519.1"/>
    <property type="molecule type" value="Genomic_DNA"/>
</dbReference>
<evidence type="ECO:0000313" key="12">
    <source>
        <dbReference type="Proteomes" id="UP000187735"/>
    </source>
</evidence>
<dbReference type="InterPro" id="IPR001567">
    <property type="entry name" value="Pept_M3A_M3B_dom"/>
</dbReference>
<dbReference type="Pfam" id="PF01432">
    <property type="entry name" value="Peptidase_M3"/>
    <property type="match status" value="1"/>
</dbReference>
<dbReference type="Gene3D" id="3.40.390.10">
    <property type="entry name" value="Collagenase (Catalytic Domain)"/>
    <property type="match status" value="1"/>
</dbReference>
<dbReference type="FunFam" id="3.40.390.10:FF:000009">
    <property type="entry name" value="Oligopeptidase A"/>
    <property type="match status" value="1"/>
</dbReference>
<feature type="domain" description="Peptidase M3A/M3B catalytic" evidence="10">
    <location>
        <begin position="274"/>
        <end position="723"/>
    </location>
</feature>
<dbReference type="RefSeq" id="WP_077026672.1">
    <property type="nucleotide sequence ID" value="NZ_CP017641.1"/>
</dbReference>
<dbReference type="AlphaFoldDB" id="A0A1P8WN87"/>
<dbReference type="InterPro" id="IPR024079">
    <property type="entry name" value="MetalloPept_cat_dom_sf"/>
</dbReference>
<keyword evidence="12" id="KW-1185">Reference proteome</keyword>
<comment type="similarity">
    <text evidence="1 7">Belongs to the peptidase M3 family.</text>
</comment>
<dbReference type="PANTHER" id="PTHR43660">
    <property type="entry name" value="DIPEPTIDYL CARBOXYPEPTIDASE"/>
    <property type="match status" value="1"/>
</dbReference>
<feature type="chain" id="PRO_5012523850" evidence="9">
    <location>
        <begin position="26"/>
        <end position="725"/>
    </location>
</feature>
<dbReference type="GO" id="GO:0008241">
    <property type="term" value="F:peptidyl-dipeptidase activity"/>
    <property type="evidence" value="ECO:0007669"/>
    <property type="project" value="UniProtKB-EC"/>
</dbReference>
<dbReference type="Proteomes" id="UP000187735">
    <property type="component" value="Chromosome"/>
</dbReference>
<protein>
    <submittedName>
        <fullName evidence="11">Peptidyl-dipeptidase dcp</fullName>
        <ecNumber evidence="11">3.4.15.5</ecNumber>
    </submittedName>
</protein>
<dbReference type="SUPFAM" id="SSF55486">
    <property type="entry name" value="Metalloproteases ('zincins'), catalytic domain"/>
    <property type="match status" value="1"/>
</dbReference>
<evidence type="ECO:0000256" key="9">
    <source>
        <dbReference type="SAM" id="SignalP"/>
    </source>
</evidence>
<feature type="signal peptide" evidence="9">
    <location>
        <begin position="1"/>
        <end position="25"/>
    </location>
</feature>
<evidence type="ECO:0000256" key="7">
    <source>
        <dbReference type="RuleBase" id="RU003435"/>
    </source>
</evidence>
<evidence type="ECO:0000313" key="11">
    <source>
        <dbReference type="EMBL" id="APZ95519.1"/>
    </source>
</evidence>
<keyword evidence="9" id="KW-0732">Signal</keyword>
<dbReference type="InterPro" id="IPR034005">
    <property type="entry name" value="M3A_DCP"/>
</dbReference>
<evidence type="ECO:0000256" key="6">
    <source>
        <dbReference type="ARBA" id="ARBA00023049"/>
    </source>
</evidence>
<dbReference type="GO" id="GO:0004180">
    <property type="term" value="F:carboxypeptidase activity"/>
    <property type="evidence" value="ECO:0007669"/>
    <property type="project" value="UniProtKB-KW"/>
</dbReference>
<keyword evidence="6 7" id="KW-0482">Metalloprotease</keyword>
<evidence type="ECO:0000256" key="4">
    <source>
        <dbReference type="ARBA" id="ARBA00022801"/>
    </source>
</evidence>
<dbReference type="GO" id="GO:0005829">
    <property type="term" value="C:cytosol"/>
    <property type="evidence" value="ECO:0007669"/>
    <property type="project" value="TreeGrafter"/>
</dbReference>
<dbReference type="Gene3D" id="1.10.1370.10">
    <property type="entry name" value="Neurolysin, domain 3"/>
    <property type="match status" value="1"/>
</dbReference>
<evidence type="ECO:0000259" key="10">
    <source>
        <dbReference type="Pfam" id="PF01432"/>
    </source>
</evidence>
<dbReference type="GO" id="GO:0004222">
    <property type="term" value="F:metalloendopeptidase activity"/>
    <property type="evidence" value="ECO:0007669"/>
    <property type="project" value="InterPro"/>
</dbReference>
<dbReference type="InterPro" id="IPR024077">
    <property type="entry name" value="Neurolysin/TOP_dom2"/>
</dbReference>
<dbReference type="InterPro" id="IPR045090">
    <property type="entry name" value="Pept_M3A_M3B"/>
</dbReference>
<dbReference type="OrthoDB" id="9773538at2"/>
<dbReference type="PANTHER" id="PTHR43660:SF1">
    <property type="entry name" value="DIPEPTIDYL CARBOXYPEPTIDASE"/>
    <property type="match status" value="1"/>
</dbReference>
<accession>A0A1P8WN87</accession>
<evidence type="ECO:0000256" key="8">
    <source>
        <dbReference type="SAM" id="MobiDB-lite"/>
    </source>
</evidence>
<dbReference type="STRING" id="1891926.Fuma_05178"/>
<keyword evidence="3 7" id="KW-0479">Metal-binding</keyword>
<evidence type="ECO:0000256" key="5">
    <source>
        <dbReference type="ARBA" id="ARBA00022833"/>
    </source>
</evidence>
<keyword evidence="2 7" id="KW-0645">Protease</keyword>